<organism evidence="1">
    <name type="scientific">human gut metagenome</name>
    <dbReference type="NCBI Taxonomy" id="408170"/>
    <lineage>
        <taxon>unclassified sequences</taxon>
        <taxon>metagenomes</taxon>
        <taxon>organismal metagenomes</taxon>
    </lineage>
</organism>
<dbReference type="EMBL" id="AZMM01000231">
    <property type="protein sequence ID" value="ETJ45781.1"/>
    <property type="molecule type" value="Genomic_DNA"/>
</dbReference>
<evidence type="ECO:0000313" key="1">
    <source>
        <dbReference type="EMBL" id="ETJ45781.1"/>
    </source>
</evidence>
<accession>W1YU21</accession>
<protein>
    <submittedName>
        <fullName evidence="1">Uncharacterized protein</fullName>
    </submittedName>
</protein>
<comment type="caution">
    <text evidence="1">The sequence shown here is derived from an EMBL/GenBank/DDBJ whole genome shotgun (WGS) entry which is preliminary data.</text>
</comment>
<reference evidence="1" key="1">
    <citation type="submission" date="2013-12" db="EMBL/GenBank/DDBJ databases">
        <title>A Varibaculum cambriense genome reconstructed from a premature infant gut community with otherwise low bacterial novelty that shifts toward anaerobic metabolism during the third week of life.</title>
        <authorList>
            <person name="Brown C.T."/>
            <person name="Sharon I."/>
            <person name="Thomas B.C."/>
            <person name="Castelle C.J."/>
            <person name="Morowitz M.J."/>
            <person name="Banfield J.F."/>
        </authorList>
    </citation>
    <scope>NUCLEOTIDE SEQUENCE</scope>
</reference>
<feature type="non-terminal residue" evidence="1">
    <location>
        <position position="31"/>
    </location>
</feature>
<dbReference type="AlphaFoldDB" id="W1YU21"/>
<gene>
    <name evidence="1" type="ORF">Q604_UNBC00231G0001</name>
</gene>
<name>W1YU21_9ZZZZ</name>
<sequence>MYVTIKSENYFSYVLGSTYLEILRDDLTNIY</sequence>
<proteinExistence type="predicted"/>